<dbReference type="GO" id="GO:0046523">
    <property type="term" value="F:S-methyl-5-thioribose-1-phosphate isomerase activity"/>
    <property type="evidence" value="ECO:0007669"/>
    <property type="project" value="TreeGrafter"/>
</dbReference>
<dbReference type="InterPro" id="IPR042529">
    <property type="entry name" value="IF_2B-like_C"/>
</dbReference>
<feature type="compositionally biased region" description="Basic and acidic residues" evidence="2">
    <location>
        <begin position="402"/>
        <end position="414"/>
    </location>
</feature>
<comment type="similarity">
    <text evidence="1">Belongs to the eIF-2B alpha/beta/delta subunits family.</text>
</comment>
<dbReference type="EMBL" id="JAKRVY010000007">
    <property type="protein sequence ID" value="MCL9814421.1"/>
    <property type="molecule type" value="Genomic_DNA"/>
</dbReference>
<evidence type="ECO:0000313" key="3">
    <source>
        <dbReference type="EMBL" id="MCL9814421.1"/>
    </source>
</evidence>
<keyword evidence="4" id="KW-1185">Reference proteome</keyword>
<keyword evidence="3" id="KW-0648">Protein biosynthesis</keyword>
<dbReference type="PANTHER" id="PTHR43475:SF3">
    <property type="entry name" value="TRANSLATION INITIATION FACTOR EIF-2B SUBUNIT FAMILY PROTEIN (AFU_ORTHOLOGUE AFUA_2G14290)"/>
    <property type="match status" value="1"/>
</dbReference>
<dbReference type="InterPro" id="IPR037171">
    <property type="entry name" value="NagB/RpiA_transferase-like"/>
</dbReference>
<organism evidence="3 4">
    <name type="scientific">Natranaeroarchaeum aerophilus</name>
    <dbReference type="NCBI Taxonomy" id="2917711"/>
    <lineage>
        <taxon>Archaea</taxon>
        <taxon>Methanobacteriati</taxon>
        <taxon>Methanobacteriota</taxon>
        <taxon>Stenosarchaea group</taxon>
        <taxon>Halobacteria</taxon>
        <taxon>Halobacteriales</taxon>
        <taxon>Natronoarchaeaceae</taxon>
        <taxon>Natranaeroarchaeum</taxon>
    </lineage>
</organism>
<dbReference type="RefSeq" id="WP_250597433.1">
    <property type="nucleotide sequence ID" value="NZ_JAKRVY010000007.1"/>
</dbReference>
<dbReference type="InterPro" id="IPR000649">
    <property type="entry name" value="IF-2B-related"/>
</dbReference>
<accession>A0AAE3K5Z3</accession>
<protein>
    <submittedName>
        <fullName evidence="3">Translation initiation factor eIF-2B</fullName>
    </submittedName>
</protein>
<evidence type="ECO:0000313" key="4">
    <source>
        <dbReference type="Proteomes" id="UP001202674"/>
    </source>
</evidence>
<dbReference type="Pfam" id="PF01008">
    <property type="entry name" value="IF-2B"/>
    <property type="match status" value="1"/>
</dbReference>
<dbReference type="GO" id="GO:0003743">
    <property type="term" value="F:translation initiation factor activity"/>
    <property type="evidence" value="ECO:0007669"/>
    <property type="project" value="UniProtKB-KW"/>
</dbReference>
<comment type="caution">
    <text evidence="3">The sequence shown here is derived from an EMBL/GenBank/DDBJ whole genome shotgun (WGS) entry which is preliminary data.</text>
</comment>
<reference evidence="3 4" key="1">
    <citation type="journal article" date="2022" name="Syst. Appl. Microbiol.">
        <title>Natronocalculus amylovorans gen. nov., sp. nov., and Natranaeroarchaeum aerophilus sp. nov., dominant culturable amylolytic natronoarchaea from hypersaline soda lakes in southwestern Siberia.</title>
        <authorList>
            <person name="Sorokin D.Y."/>
            <person name="Elcheninov A.G."/>
            <person name="Khizhniak T.V."/>
            <person name="Koenen M."/>
            <person name="Bale N.J."/>
            <person name="Damste J.S.S."/>
            <person name="Kublanov I.V."/>
        </authorList>
    </citation>
    <scope>NUCLEOTIDE SEQUENCE [LARGE SCALE GENOMIC DNA]</scope>
    <source>
        <strain evidence="3 4">AArc-St1-1</strain>
    </source>
</reference>
<dbReference type="Proteomes" id="UP001202674">
    <property type="component" value="Unassembled WGS sequence"/>
</dbReference>
<dbReference type="AlphaFoldDB" id="A0AAE3K5Z3"/>
<gene>
    <name evidence="3" type="ORF">AArcSt11_12250</name>
</gene>
<feature type="region of interest" description="Disordered" evidence="2">
    <location>
        <begin position="393"/>
        <end position="414"/>
    </location>
</feature>
<evidence type="ECO:0000256" key="2">
    <source>
        <dbReference type="SAM" id="MobiDB-lite"/>
    </source>
</evidence>
<proteinExistence type="inferred from homology"/>
<dbReference type="PANTHER" id="PTHR43475">
    <property type="entry name" value="METHYLTHIORIBOSE-1-PHOSPHATE ISOMERASE"/>
    <property type="match status" value="1"/>
</dbReference>
<dbReference type="GO" id="GO:0019509">
    <property type="term" value="P:L-methionine salvage from methylthioadenosine"/>
    <property type="evidence" value="ECO:0007669"/>
    <property type="project" value="TreeGrafter"/>
</dbReference>
<keyword evidence="3" id="KW-0396">Initiation factor</keyword>
<dbReference type="SUPFAM" id="SSF100950">
    <property type="entry name" value="NagB/RpiA/CoA transferase-like"/>
    <property type="match status" value="1"/>
</dbReference>
<name>A0AAE3K5Z3_9EURY</name>
<dbReference type="Gene3D" id="3.40.50.10470">
    <property type="entry name" value="Translation initiation factor eif-2b, domain 2"/>
    <property type="match status" value="1"/>
</dbReference>
<sequence>MTTFYAVLRHHGDVLVEQGEQGWALPTVDGEDADRAVAGLVPGDVDSQQVRIGAPIGNDQLRPVLFDLPERPTVGTERAWRCPTTLLDDDAAPSAWDPYERVAPTVRSIAADDEHGAASLSVRALEVLRDRAALLAAEGERDPDELHDLGRRLLRARPSMAVLRNRVNRAVSDAGGADEWNGTDDPTPDAIQRAATAGIDRAIDSDAEAAAAAAELIEGDAVLTLSRSGTVLDALGSATLSGVFVAESRPAREGIDVAERLAAEHDAPVTVHTDAAIAHVLATEDVDAVLVGADTILPDGRVINKTGTRVAALAAAREEVPVYVVAASDKVSHESAVNLESGDTGAVYDGEAGLDVLNPTFDVTPGDLVAGVIAERGVLDAAEIEAIAEEHAAAAAWQDPPTDGHEDPRESEWE</sequence>
<evidence type="ECO:0000256" key="1">
    <source>
        <dbReference type="RuleBase" id="RU003814"/>
    </source>
</evidence>